<reference evidence="2 3" key="1">
    <citation type="submission" date="2019-06" db="EMBL/GenBank/DDBJ databases">
        <title>Sequencing the genomes of 1000 actinobacteria strains.</title>
        <authorList>
            <person name="Klenk H.-P."/>
        </authorList>
    </citation>
    <scope>NUCLEOTIDE SEQUENCE [LARGE SCALE GENOMIC DNA]</scope>
    <source>
        <strain evidence="2 3">DSM 12335</strain>
    </source>
</reference>
<feature type="compositionally biased region" description="Gly residues" evidence="1">
    <location>
        <begin position="281"/>
        <end position="298"/>
    </location>
</feature>
<evidence type="ECO:0000256" key="1">
    <source>
        <dbReference type="SAM" id="MobiDB-lite"/>
    </source>
</evidence>
<dbReference type="OrthoDB" id="150941at2"/>
<dbReference type="InterPro" id="IPR038389">
    <property type="entry name" value="PSMG2_sf"/>
</dbReference>
<dbReference type="Gene3D" id="3.40.50.10900">
    <property type="entry name" value="PAC-like subunit"/>
    <property type="match status" value="1"/>
</dbReference>
<proteinExistence type="predicted"/>
<protein>
    <submittedName>
        <fullName evidence="2">Putative ATP-grasp superfamily ATP-dependent carboligase</fullName>
    </submittedName>
</protein>
<dbReference type="SUPFAM" id="SSF159659">
    <property type="entry name" value="Cgl1923-like"/>
    <property type="match status" value="1"/>
</dbReference>
<dbReference type="RefSeq" id="WP_141785207.1">
    <property type="nucleotide sequence ID" value="NZ_BAAAIK010000007.1"/>
</dbReference>
<name>A0A542YSW0_9MICO</name>
<organism evidence="2 3">
    <name type="scientific">Ornithinicoccus hortensis</name>
    <dbReference type="NCBI Taxonomy" id="82346"/>
    <lineage>
        <taxon>Bacteria</taxon>
        <taxon>Bacillati</taxon>
        <taxon>Actinomycetota</taxon>
        <taxon>Actinomycetes</taxon>
        <taxon>Micrococcales</taxon>
        <taxon>Intrasporangiaceae</taxon>
        <taxon>Ornithinicoccus</taxon>
    </lineage>
</organism>
<feature type="region of interest" description="Disordered" evidence="1">
    <location>
        <begin position="274"/>
        <end position="298"/>
    </location>
</feature>
<dbReference type="InterPro" id="IPR008492">
    <property type="entry name" value="Rv2714-like"/>
</dbReference>
<keyword evidence="3" id="KW-1185">Reference proteome</keyword>
<sequence>MIELEEIPELHDPVVIAAFEGWNDAGEGATSAVSHLVQAWDAELVAAMDPEDFYDFQVNRPKIGTTDGKRTISWPTTRILLARDTPLGRDVILVLGIEPSIRWRTYSSELLAFAVHHGATLLVTLGALLADVPHSRPIPVSVSSEDASLRHAQDLERSTYEGPTGIIGVIADQAQQLDLPAMSAWAAVPHYAGGPPSPKAALALVSRLEELLGCVIDDEELVEAARAWEYGVDELAASDDEVAEYVQSLEQAQDTAELPEASGDAIAREFERYLRRRGGDSGDSGPGTPGSPGGSEPR</sequence>
<dbReference type="Pfam" id="PF09754">
    <property type="entry name" value="PAC2"/>
    <property type="match status" value="1"/>
</dbReference>
<evidence type="ECO:0000313" key="2">
    <source>
        <dbReference type="EMBL" id="TQL51170.1"/>
    </source>
</evidence>
<dbReference type="AlphaFoldDB" id="A0A542YSW0"/>
<dbReference type="InterPro" id="IPR019151">
    <property type="entry name" value="Proteasome_assmbl_chaperone_2"/>
</dbReference>
<keyword evidence="2" id="KW-0436">Ligase</keyword>
<dbReference type="PIRSF" id="PIRSF028754">
    <property type="entry name" value="UCP028754"/>
    <property type="match status" value="1"/>
</dbReference>
<dbReference type="GO" id="GO:0016874">
    <property type="term" value="F:ligase activity"/>
    <property type="evidence" value="ECO:0007669"/>
    <property type="project" value="UniProtKB-KW"/>
</dbReference>
<accession>A0A542YSW0</accession>
<comment type="caution">
    <text evidence="2">The sequence shown here is derived from an EMBL/GenBank/DDBJ whole genome shotgun (WGS) entry which is preliminary data.</text>
</comment>
<gene>
    <name evidence="2" type="ORF">FB467_2308</name>
</gene>
<evidence type="ECO:0000313" key="3">
    <source>
        <dbReference type="Proteomes" id="UP000319516"/>
    </source>
</evidence>
<dbReference type="Proteomes" id="UP000319516">
    <property type="component" value="Unassembled WGS sequence"/>
</dbReference>
<dbReference type="EMBL" id="VFOP01000001">
    <property type="protein sequence ID" value="TQL51170.1"/>
    <property type="molecule type" value="Genomic_DNA"/>
</dbReference>